<keyword evidence="5" id="KW-1185">Reference proteome</keyword>
<comment type="caution">
    <text evidence="4">The sequence shown here is derived from an EMBL/GenBank/DDBJ whole genome shotgun (WGS) entry which is preliminary data.</text>
</comment>
<feature type="chain" id="PRO_5021441905" evidence="2">
    <location>
        <begin position="20"/>
        <end position="235"/>
    </location>
</feature>
<feature type="region of interest" description="Disordered" evidence="1">
    <location>
        <begin position="23"/>
        <end position="81"/>
    </location>
</feature>
<feature type="signal peptide" evidence="2">
    <location>
        <begin position="1"/>
        <end position="19"/>
    </location>
</feature>
<feature type="compositionally biased region" description="Low complexity" evidence="1">
    <location>
        <begin position="50"/>
        <end position="62"/>
    </location>
</feature>
<dbReference type="NCBIfam" id="TIGR03865">
    <property type="entry name" value="PQQ_CXXCW"/>
    <property type="match status" value="1"/>
</dbReference>
<dbReference type="PROSITE" id="PS50206">
    <property type="entry name" value="RHODANESE_3"/>
    <property type="match status" value="1"/>
</dbReference>
<dbReference type="InterPro" id="IPR022376">
    <property type="entry name" value="PQQ_CXXCW"/>
</dbReference>
<protein>
    <submittedName>
        <fullName evidence="4">PQQ-dependent catabolism-associated CXXCW motif protein</fullName>
    </submittedName>
</protein>
<name>A0A501WXG8_9RHOB</name>
<dbReference type="Gene3D" id="3.40.250.10">
    <property type="entry name" value="Rhodanese-like domain"/>
    <property type="match status" value="1"/>
</dbReference>
<reference evidence="4 5" key="1">
    <citation type="submission" date="2019-06" db="EMBL/GenBank/DDBJ databases">
        <title>A novel bacterium of genus Amaricoccus, isolated from marine sediment.</title>
        <authorList>
            <person name="Huang H."/>
            <person name="Mo K."/>
            <person name="Hu Y."/>
        </authorList>
    </citation>
    <scope>NUCLEOTIDE SEQUENCE [LARGE SCALE GENOMIC DNA]</scope>
    <source>
        <strain evidence="4 5">HB172011</strain>
    </source>
</reference>
<keyword evidence="2" id="KW-0732">Signal</keyword>
<gene>
    <name evidence="4" type="ORF">FJM51_06845</name>
</gene>
<evidence type="ECO:0000256" key="2">
    <source>
        <dbReference type="SAM" id="SignalP"/>
    </source>
</evidence>
<dbReference type="AlphaFoldDB" id="A0A501WXG8"/>
<organism evidence="4 5">
    <name type="scientific">Amaricoccus solimangrovi</name>
    <dbReference type="NCBI Taxonomy" id="2589815"/>
    <lineage>
        <taxon>Bacteria</taxon>
        <taxon>Pseudomonadati</taxon>
        <taxon>Pseudomonadota</taxon>
        <taxon>Alphaproteobacteria</taxon>
        <taxon>Rhodobacterales</taxon>
        <taxon>Paracoccaceae</taxon>
        <taxon>Amaricoccus</taxon>
    </lineage>
</organism>
<proteinExistence type="predicted"/>
<evidence type="ECO:0000313" key="5">
    <source>
        <dbReference type="Proteomes" id="UP000319255"/>
    </source>
</evidence>
<feature type="domain" description="Rhodanese" evidence="3">
    <location>
        <begin position="135"/>
        <end position="218"/>
    </location>
</feature>
<sequence>MTRAGTAGALCLSALAVLAAPAAARAAQEGVPPPAAREGLAAAPPPPRPAGAEAEPPAARPEAATDEVPEPDSYHGEPYRSPVPATLKGAEVIGDAAAHALWRAGIPFVDLLPTPVRPANLPAGTLWRDPPHETIPGATWLANTGYDALDPATERYFLDALAGLSGGRMDAPMVFFCKQDCWMSWNGAKRAVETGYARIFWYPAGTDGWAAQGWPLERVRPHVAPDPARPAPAAP</sequence>
<dbReference type="InterPro" id="IPR036873">
    <property type="entry name" value="Rhodanese-like_dom_sf"/>
</dbReference>
<dbReference type="RefSeq" id="WP_140453379.1">
    <property type="nucleotide sequence ID" value="NZ_VFRP01000004.1"/>
</dbReference>
<dbReference type="SUPFAM" id="SSF52821">
    <property type="entry name" value="Rhodanese/Cell cycle control phosphatase"/>
    <property type="match status" value="1"/>
</dbReference>
<dbReference type="Proteomes" id="UP000319255">
    <property type="component" value="Unassembled WGS sequence"/>
</dbReference>
<evidence type="ECO:0000259" key="3">
    <source>
        <dbReference type="PROSITE" id="PS50206"/>
    </source>
</evidence>
<dbReference type="OrthoDB" id="176845at2"/>
<dbReference type="EMBL" id="VFRP01000004">
    <property type="protein sequence ID" value="TPE52137.1"/>
    <property type="molecule type" value="Genomic_DNA"/>
</dbReference>
<accession>A0A501WXG8</accession>
<evidence type="ECO:0000256" key="1">
    <source>
        <dbReference type="SAM" id="MobiDB-lite"/>
    </source>
</evidence>
<dbReference type="InterPro" id="IPR001763">
    <property type="entry name" value="Rhodanese-like_dom"/>
</dbReference>
<evidence type="ECO:0000313" key="4">
    <source>
        <dbReference type="EMBL" id="TPE52137.1"/>
    </source>
</evidence>